<protein>
    <submittedName>
        <fullName evidence="1">Uncharacterized protein</fullName>
    </submittedName>
</protein>
<comment type="caution">
    <text evidence="1">The sequence shown here is derived from an EMBL/GenBank/DDBJ whole genome shotgun (WGS) entry which is preliminary data.</text>
</comment>
<gene>
    <name evidence="1" type="ORF">RRG08_038859</name>
</gene>
<evidence type="ECO:0000313" key="1">
    <source>
        <dbReference type="EMBL" id="KAK3756370.1"/>
    </source>
</evidence>
<keyword evidence="2" id="KW-1185">Reference proteome</keyword>
<accession>A0AAE0YSZ5</accession>
<reference evidence="1" key="1">
    <citation type="journal article" date="2023" name="G3 (Bethesda)">
        <title>A reference genome for the long-term kleptoplast-retaining sea slug Elysia crispata morphotype clarki.</title>
        <authorList>
            <person name="Eastman K.E."/>
            <person name="Pendleton A.L."/>
            <person name="Shaikh M.A."/>
            <person name="Suttiyut T."/>
            <person name="Ogas R."/>
            <person name="Tomko P."/>
            <person name="Gavelis G."/>
            <person name="Widhalm J.R."/>
            <person name="Wisecaver J.H."/>
        </authorList>
    </citation>
    <scope>NUCLEOTIDE SEQUENCE</scope>
    <source>
        <strain evidence="1">ECLA1</strain>
    </source>
</reference>
<evidence type="ECO:0000313" key="2">
    <source>
        <dbReference type="Proteomes" id="UP001283361"/>
    </source>
</evidence>
<sequence length="110" mass="12352">MELAKRELYGVPQALDRNCSMFVADRRVVLGFKKARLSGSLAYPVSRLEASRLSSLASRSIPEIVSIKENALANFGITDGFIFIWKRIVLSLLSKCSLALMRMFKNEHCV</sequence>
<dbReference type="Proteomes" id="UP001283361">
    <property type="component" value="Unassembled WGS sequence"/>
</dbReference>
<dbReference type="AlphaFoldDB" id="A0AAE0YSZ5"/>
<organism evidence="1 2">
    <name type="scientific">Elysia crispata</name>
    <name type="common">lettuce slug</name>
    <dbReference type="NCBI Taxonomy" id="231223"/>
    <lineage>
        <taxon>Eukaryota</taxon>
        <taxon>Metazoa</taxon>
        <taxon>Spiralia</taxon>
        <taxon>Lophotrochozoa</taxon>
        <taxon>Mollusca</taxon>
        <taxon>Gastropoda</taxon>
        <taxon>Heterobranchia</taxon>
        <taxon>Euthyneura</taxon>
        <taxon>Panpulmonata</taxon>
        <taxon>Sacoglossa</taxon>
        <taxon>Placobranchoidea</taxon>
        <taxon>Plakobranchidae</taxon>
        <taxon>Elysia</taxon>
    </lineage>
</organism>
<proteinExistence type="predicted"/>
<dbReference type="EMBL" id="JAWDGP010005524">
    <property type="protein sequence ID" value="KAK3756370.1"/>
    <property type="molecule type" value="Genomic_DNA"/>
</dbReference>
<name>A0AAE0YSZ5_9GAST</name>